<dbReference type="RefSeq" id="XP_044551966.1">
    <property type="nucleotide sequence ID" value="XM_044698294.1"/>
</dbReference>
<dbReference type="SUPFAM" id="SSF54001">
    <property type="entry name" value="Cysteine proteinases"/>
    <property type="match status" value="1"/>
</dbReference>
<feature type="compositionally biased region" description="Basic and acidic residues" evidence="8">
    <location>
        <begin position="33"/>
        <end position="52"/>
    </location>
</feature>
<feature type="compositionally biased region" description="Polar residues" evidence="8">
    <location>
        <begin position="124"/>
        <end position="134"/>
    </location>
</feature>
<evidence type="ECO:0000256" key="6">
    <source>
        <dbReference type="ARBA" id="ARBA00022801"/>
    </source>
</evidence>
<dbReference type="SUPFAM" id="SSF143791">
    <property type="entry name" value="DUSP-like"/>
    <property type="match status" value="1"/>
</dbReference>
<evidence type="ECO:0000256" key="8">
    <source>
        <dbReference type="SAM" id="MobiDB-lite"/>
    </source>
</evidence>
<gene>
    <name evidence="11" type="ORF">C9374_000824</name>
</gene>
<dbReference type="Pfam" id="PF06337">
    <property type="entry name" value="DUSP"/>
    <property type="match status" value="1"/>
</dbReference>
<dbReference type="PROSITE" id="PS51283">
    <property type="entry name" value="DUSP"/>
    <property type="match status" value="1"/>
</dbReference>
<dbReference type="GO" id="GO:0004843">
    <property type="term" value="F:cysteine-type deubiquitinase activity"/>
    <property type="evidence" value="ECO:0007669"/>
    <property type="project" value="UniProtKB-EC"/>
</dbReference>
<dbReference type="Pfam" id="PF14533">
    <property type="entry name" value="USP7_C2"/>
    <property type="match status" value="1"/>
</dbReference>
<evidence type="ECO:0000256" key="1">
    <source>
        <dbReference type="ARBA" id="ARBA00000707"/>
    </source>
</evidence>
<dbReference type="PANTHER" id="PTHR21646:SF24">
    <property type="entry name" value="UBIQUITIN CARBOXYL-TERMINAL HYDROLASE"/>
    <property type="match status" value="1"/>
</dbReference>
<dbReference type="InterPro" id="IPR035927">
    <property type="entry name" value="DUSP-like_sf"/>
</dbReference>
<dbReference type="InterPro" id="IPR018200">
    <property type="entry name" value="USP_CS"/>
</dbReference>
<dbReference type="InterPro" id="IPR050185">
    <property type="entry name" value="Ub_carboxyl-term_hydrolase"/>
</dbReference>
<dbReference type="Pfam" id="PF00443">
    <property type="entry name" value="UCH"/>
    <property type="match status" value="1"/>
</dbReference>
<dbReference type="GO" id="GO:0016579">
    <property type="term" value="P:protein deubiquitination"/>
    <property type="evidence" value="ECO:0007669"/>
    <property type="project" value="InterPro"/>
</dbReference>
<dbReference type="InterPro" id="IPR028889">
    <property type="entry name" value="USP"/>
</dbReference>
<feature type="region of interest" description="Disordered" evidence="8">
    <location>
        <begin position="118"/>
        <end position="139"/>
    </location>
</feature>
<feature type="domain" description="USP" evidence="9">
    <location>
        <begin position="326"/>
        <end position="996"/>
    </location>
</feature>
<dbReference type="InterPro" id="IPR038765">
    <property type="entry name" value="Papain-like_cys_pep_sf"/>
</dbReference>
<evidence type="ECO:0000256" key="3">
    <source>
        <dbReference type="ARBA" id="ARBA00012759"/>
    </source>
</evidence>
<dbReference type="InterPro" id="IPR001394">
    <property type="entry name" value="Peptidase_C19_UCH"/>
</dbReference>
<evidence type="ECO:0000256" key="7">
    <source>
        <dbReference type="ARBA" id="ARBA00022807"/>
    </source>
</evidence>
<dbReference type="InterPro" id="IPR006615">
    <property type="entry name" value="Pept_C19_DUSP"/>
</dbReference>
<keyword evidence="6" id="KW-0378">Hydrolase</keyword>
<dbReference type="CDD" id="cd02674">
    <property type="entry name" value="Peptidase_C19R"/>
    <property type="match status" value="1"/>
</dbReference>
<dbReference type="PANTHER" id="PTHR21646">
    <property type="entry name" value="UBIQUITIN CARBOXYL-TERMINAL HYDROLASE"/>
    <property type="match status" value="1"/>
</dbReference>
<evidence type="ECO:0000256" key="5">
    <source>
        <dbReference type="ARBA" id="ARBA00022786"/>
    </source>
</evidence>
<dbReference type="Gene3D" id="3.90.70.10">
    <property type="entry name" value="Cysteine proteinases"/>
    <property type="match status" value="2"/>
</dbReference>
<feature type="compositionally biased region" description="Basic and acidic residues" evidence="8">
    <location>
        <begin position="1"/>
        <end position="10"/>
    </location>
</feature>
<dbReference type="EC" id="3.4.19.12" evidence="3"/>
<dbReference type="PROSITE" id="PS00973">
    <property type="entry name" value="USP_2"/>
    <property type="match status" value="1"/>
</dbReference>
<dbReference type="EMBL" id="PYSW02000011">
    <property type="protein sequence ID" value="KAG2387974.1"/>
    <property type="molecule type" value="Genomic_DNA"/>
</dbReference>
<evidence type="ECO:0000259" key="9">
    <source>
        <dbReference type="PROSITE" id="PS50235"/>
    </source>
</evidence>
<organism evidence="11 12">
    <name type="scientific">Naegleria lovaniensis</name>
    <name type="common">Amoeba</name>
    <dbReference type="NCBI Taxonomy" id="51637"/>
    <lineage>
        <taxon>Eukaryota</taxon>
        <taxon>Discoba</taxon>
        <taxon>Heterolobosea</taxon>
        <taxon>Tetramitia</taxon>
        <taxon>Eutetramitia</taxon>
        <taxon>Vahlkampfiidae</taxon>
        <taxon>Naegleria</taxon>
    </lineage>
</organism>
<keyword evidence="5" id="KW-0833">Ubl conjugation pathway</keyword>
<keyword evidence="4" id="KW-0645">Protease</keyword>
<dbReference type="AlphaFoldDB" id="A0AA88GXL0"/>
<feature type="region of interest" description="Disordered" evidence="8">
    <location>
        <begin position="1"/>
        <end position="69"/>
    </location>
</feature>
<comment type="caution">
    <text evidence="11">The sequence shown here is derived from an EMBL/GenBank/DDBJ whole genome shotgun (WGS) entry which is preliminary data.</text>
</comment>
<comment type="similarity">
    <text evidence="2">Belongs to the peptidase C19 family.</text>
</comment>
<comment type="catalytic activity">
    <reaction evidence="1">
        <text>Thiol-dependent hydrolysis of ester, thioester, amide, peptide and isopeptide bonds formed by the C-terminal Gly of ubiquitin (a 76-residue protein attached to proteins as an intracellular targeting signal).</text>
        <dbReference type="EC" id="3.4.19.12"/>
    </reaction>
</comment>
<feature type="domain" description="DUSP" evidence="10">
    <location>
        <begin position="70"/>
        <end position="174"/>
    </location>
</feature>
<dbReference type="GO" id="GO:0006508">
    <property type="term" value="P:proteolysis"/>
    <property type="evidence" value="ECO:0007669"/>
    <property type="project" value="UniProtKB-KW"/>
</dbReference>
<dbReference type="GeneID" id="68093280"/>
<dbReference type="Gene3D" id="3.10.20.90">
    <property type="entry name" value="Phosphatidylinositol 3-kinase Catalytic Subunit, Chain A, domain 1"/>
    <property type="match status" value="1"/>
</dbReference>
<sequence>MASEHNDDTSAPHPSGVDNNKMDDEVQISAETNNHEGLEHTVGKMGNSDHSDAMNTDEDDQQSSSPSTSFSFANFYNEFQRLIQLHSMPTREGETWYIVEAKWVAALMKIESTHCSPGPIDNSPLISTESTDPQNPRLKDGLQEQEDYDIVPEEIWNLFIRYFGGGPAFPRKTVIVNKDAIRISYMVEVYPFEISVAVVANENVNELEWVDYEFSKNDTIDEVFDKVKRDFNLQNKECKLWKAIMDSPSEEVNVSMLRDETLENLLERKVGQRFIIEVGPKWSIDTSSLEESHTNAMRTASSSRIQITGKTAQERRKMSYETPGACGLANLGNTCFMNSGLQCLTHTPVFYEYFVHDHYVSEINKTNVLGMGGAMAIAFGNLMKEMWSGEHSYVSPIDFKRVIGKYAPQFAGYQQQDSQELISFLLDGLHEDLNRVKDKPATTPVEAKGREDAVVAKESWDTHKLRNNSIIVDKFQGQLKSTLHCPKCDNVSIIFDPFMYLTLPIPVEKNRKISFLVFLNSTYPYEIEQTVENDNTKISNMPIKVSCIVNKHGAVSELRDAVLEQLGFNPKEDHDRCLIYEIFNNKVYKFLSDNDPINGILENDTLHCQIMPKISDLKYNEWVFTGKSFERLLSLPPNVHALYSSRHSYGSSSSQQLPFLQVKLTSYERQFEQIGCPFVIPLGNIYEAKAQEGQEVDYPTNADVYEYCFYYMLRYFSKDFLNTAMENIKQNNLNIYDLFPTKQKIEEIKKNAYDRTATVDESLNSMFYLSDGENFTRFNEDTLDGVIPCDDSVFIPPVERPNIYGKTSRKTIFMHIPTKHKRQLLDYVALPQFKEHPSLSQKVSSGEGCSIYQCLEAFTSKEKLSANDTWYCPTCKDHVQATKKFDIWKVPDVLVVHLKRFSFTTYSRDKIDRFIDFPIQDFDLSSYVHCKDNNLKYDLYAISDHFGGLGGGHYTCCARHHLNGKWYKFDDSRVSEISNPESIKSHSNYVLFYVRKDSYKE</sequence>
<dbReference type="Gene3D" id="3.30.2230.10">
    <property type="entry name" value="DUSP-like"/>
    <property type="match status" value="1"/>
</dbReference>
<evidence type="ECO:0000313" key="11">
    <source>
        <dbReference type="EMBL" id="KAG2387974.1"/>
    </source>
</evidence>
<evidence type="ECO:0000256" key="2">
    <source>
        <dbReference type="ARBA" id="ARBA00009085"/>
    </source>
</evidence>
<keyword evidence="12" id="KW-1185">Reference proteome</keyword>
<accession>A0AA88GXL0</accession>
<evidence type="ECO:0000256" key="4">
    <source>
        <dbReference type="ARBA" id="ARBA00022670"/>
    </source>
</evidence>
<name>A0AA88GXL0_NAELO</name>
<evidence type="ECO:0000259" key="10">
    <source>
        <dbReference type="PROSITE" id="PS51283"/>
    </source>
</evidence>
<dbReference type="PROSITE" id="PS00972">
    <property type="entry name" value="USP_1"/>
    <property type="match status" value="1"/>
</dbReference>
<dbReference type="SMART" id="SM00695">
    <property type="entry name" value="DUSP"/>
    <property type="match status" value="1"/>
</dbReference>
<dbReference type="Proteomes" id="UP000816034">
    <property type="component" value="Unassembled WGS sequence"/>
</dbReference>
<dbReference type="PROSITE" id="PS50235">
    <property type="entry name" value="USP_3"/>
    <property type="match status" value="1"/>
</dbReference>
<dbReference type="InterPro" id="IPR029346">
    <property type="entry name" value="USP_C"/>
</dbReference>
<keyword evidence="7" id="KW-0788">Thiol protease</keyword>
<reference evidence="11 12" key="1">
    <citation type="journal article" date="2018" name="BMC Genomics">
        <title>The genome of Naegleria lovaniensis, the basis for a comparative approach to unravel pathogenicity factors of the human pathogenic amoeba N. fowleri.</title>
        <authorList>
            <person name="Liechti N."/>
            <person name="Schurch N."/>
            <person name="Bruggmann R."/>
            <person name="Wittwer M."/>
        </authorList>
    </citation>
    <scope>NUCLEOTIDE SEQUENCE [LARGE SCALE GENOMIC DNA]</scope>
    <source>
        <strain evidence="11 12">ATCC 30569</strain>
    </source>
</reference>
<evidence type="ECO:0000313" key="12">
    <source>
        <dbReference type="Proteomes" id="UP000816034"/>
    </source>
</evidence>
<protein>
    <recommendedName>
        <fullName evidence="3">ubiquitinyl hydrolase 1</fullName>
        <ecNumber evidence="3">3.4.19.12</ecNumber>
    </recommendedName>
</protein>
<proteinExistence type="inferred from homology"/>